<comment type="caution">
    <text evidence="8">The sequence shown here is derived from an EMBL/GenBank/DDBJ whole genome shotgun (WGS) entry which is preliminary data.</text>
</comment>
<evidence type="ECO:0000256" key="3">
    <source>
        <dbReference type="ARBA" id="ARBA00023002"/>
    </source>
</evidence>
<dbReference type="InterPro" id="IPR023210">
    <property type="entry name" value="NADP_OxRdtase_dom"/>
</dbReference>
<evidence type="ECO:0000313" key="8">
    <source>
        <dbReference type="EMBL" id="KAF9478004.1"/>
    </source>
</evidence>
<evidence type="ECO:0000259" key="7">
    <source>
        <dbReference type="Pfam" id="PF00248"/>
    </source>
</evidence>
<sequence>MSFDPPSFSLNSGYMMPAIGIGCWMGRPGEGEHVVQMIKNALQMGYRHIDTAAIYGDEESVGIAIKESGIPRENIFITTKLASADHGKAASALDQSLKKLGTDYVDLYLMHWPQAFTEEGTAIPPNEFPTYVDTWKDMETLLDSGKVRSIGVSNFSIVTLTHLLDQTHIIPAVNQVELHPFLPQHKLLKFCNEKSILLTAYAPVGKGKFGSNPALATIAEQHGVTVAQVMLSWGVQRGTSVIPKTEKLHRLKENFSIIKLTPEEMHTLDILHHTPGLHRSACGFHSPLLGGSAFGWTYDQLGWEMTLGGIATQKETVA</sequence>
<keyword evidence="9" id="KW-1185">Reference proteome</keyword>
<dbReference type="Gene3D" id="3.20.20.100">
    <property type="entry name" value="NADP-dependent oxidoreductase domain"/>
    <property type="match status" value="1"/>
</dbReference>
<dbReference type="PROSITE" id="PS00062">
    <property type="entry name" value="ALDOKETO_REDUCTASE_2"/>
    <property type="match status" value="1"/>
</dbReference>
<protein>
    <submittedName>
        <fullName evidence="8">Aldo/keto reductase</fullName>
    </submittedName>
</protein>
<feature type="site" description="Lowers pKa of active site Tyr" evidence="6">
    <location>
        <position position="80"/>
    </location>
</feature>
<dbReference type="EMBL" id="MU155245">
    <property type="protein sequence ID" value="KAF9478004.1"/>
    <property type="molecule type" value="Genomic_DNA"/>
</dbReference>
<reference evidence="8" key="1">
    <citation type="submission" date="2020-11" db="EMBL/GenBank/DDBJ databases">
        <authorList>
            <consortium name="DOE Joint Genome Institute"/>
            <person name="Ahrendt S."/>
            <person name="Riley R."/>
            <person name="Andreopoulos W."/>
            <person name="Labutti K."/>
            <person name="Pangilinan J."/>
            <person name="Ruiz-Duenas F.J."/>
            <person name="Barrasa J.M."/>
            <person name="Sanchez-Garcia M."/>
            <person name="Camarero S."/>
            <person name="Miyauchi S."/>
            <person name="Serrano A."/>
            <person name="Linde D."/>
            <person name="Babiker R."/>
            <person name="Drula E."/>
            <person name="Ayuso-Fernandez I."/>
            <person name="Pacheco R."/>
            <person name="Padilla G."/>
            <person name="Ferreira P."/>
            <person name="Barriuso J."/>
            <person name="Kellner H."/>
            <person name="Castanera R."/>
            <person name="Alfaro M."/>
            <person name="Ramirez L."/>
            <person name="Pisabarro A.G."/>
            <person name="Kuo A."/>
            <person name="Tritt A."/>
            <person name="Lipzen A."/>
            <person name="He G."/>
            <person name="Yan M."/>
            <person name="Ng V."/>
            <person name="Cullen D."/>
            <person name="Martin F."/>
            <person name="Rosso M.-N."/>
            <person name="Henrissat B."/>
            <person name="Hibbett D."/>
            <person name="Martinez A.T."/>
            <person name="Grigoriev I.V."/>
        </authorList>
    </citation>
    <scope>NUCLEOTIDE SEQUENCE</scope>
    <source>
        <strain evidence="8">CIRM-BRFM 674</strain>
    </source>
</reference>
<dbReference type="PIRSF" id="PIRSF000097">
    <property type="entry name" value="AKR"/>
    <property type="match status" value="1"/>
</dbReference>
<dbReference type="PRINTS" id="PR00069">
    <property type="entry name" value="ALDKETRDTASE"/>
</dbReference>
<dbReference type="AlphaFoldDB" id="A0A9P5Z0P7"/>
<evidence type="ECO:0000256" key="5">
    <source>
        <dbReference type="PIRSR" id="PIRSR000097-2"/>
    </source>
</evidence>
<dbReference type="PROSITE" id="PS00798">
    <property type="entry name" value="ALDOKETO_REDUCTASE_1"/>
    <property type="match status" value="1"/>
</dbReference>
<feature type="binding site" evidence="5">
    <location>
        <position position="111"/>
    </location>
    <ligand>
        <name>substrate</name>
    </ligand>
</feature>
<dbReference type="InterPro" id="IPR020471">
    <property type="entry name" value="AKR"/>
</dbReference>
<evidence type="ECO:0000256" key="6">
    <source>
        <dbReference type="PIRSR" id="PIRSR000097-3"/>
    </source>
</evidence>
<dbReference type="Proteomes" id="UP000807469">
    <property type="component" value="Unassembled WGS sequence"/>
</dbReference>
<dbReference type="InterPro" id="IPR018170">
    <property type="entry name" value="Aldo/ket_reductase_CS"/>
</dbReference>
<keyword evidence="2" id="KW-0521">NADP</keyword>
<dbReference type="OrthoDB" id="5945798at2759"/>
<evidence type="ECO:0000256" key="1">
    <source>
        <dbReference type="ARBA" id="ARBA00007905"/>
    </source>
</evidence>
<dbReference type="CDD" id="cd19071">
    <property type="entry name" value="AKR_AKR1-5-like"/>
    <property type="match status" value="1"/>
</dbReference>
<feature type="active site" description="Proton donor" evidence="4">
    <location>
        <position position="55"/>
    </location>
</feature>
<evidence type="ECO:0000256" key="2">
    <source>
        <dbReference type="ARBA" id="ARBA00022857"/>
    </source>
</evidence>
<comment type="similarity">
    <text evidence="1">Belongs to the aldo/keto reductase family.</text>
</comment>
<gene>
    <name evidence="8" type="ORF">BDN70DRAFT_880540</name>
</gene>
<dbReference type="GO" id="GO:0016616">
    <property type="term" value="F:oxidoreductase activity, acting on the CH-OH group of donors, NAD or NADP as acceptor"/>
    <property type="evidence" value="ECO:0007669"/>
    <property type="project" value="UniProtKB-ARBA"/>
</dbReference>
<keyword evidence="3" id="KW-0560">Oxidoreductase</keyword>
<dbReference type="InterPro" id="IPR036812">
    <property type="entry name" value="NAD(P)_OxRdtase_dom_sf"/>
</dbReference>
<dbReference type="FunFam" id="3.20.20.100:FF:000002">
    <property type="entry name" value="2,5-diketo-D-gluconic acid reductase A"/>
    <property type="match status" value="1"/>
</dbReference>
<organism evidence="8 9">
    <name type="scientific">Pholiota conissans</name>
    <dbReference type="NCBI Taxonomy" id="109636"/>
    <lineage>
        <taxon>Eukaryota</taxon>
        <taxon>Fungi</taxon>
        <taxon>Dikarya</taxon>
        <taxon>Basidiomycota</taxon>
        <taxon>Agaricomycotina</taxon>
        <taxon>Agaricomycetes</taxon>
        <taxon>Agaricomycetidae</taxon>
        <taxon>Agaricales</taxon>
        <taxon>Agaricineae</taxon>
        <taxon>Strophariaceae</taxon>
        <taxon>Pholiota</taxon>
    </lineage>
</organism>
<feature type="domain" description="NADP-dependent oxidoreductase" evidence="7">
    <location>
        <begin position="19"/>
        <end position="271"/>
    </location>
</feature>
<evidence type="ECO:0000313" key="9">
    <source>
        <dbReference type="Proteomes" id="UP000807469"/>
    </source>
</evidence>
<dbReference type="PANTHER" id="PTHR43827:SF3">
    <property type="entry name" value="NADP-DEPENDENT OXIDOREDUCTASE DOMAIN-CONTAINING PROTEIN"/>
    <property type="match status" value="1"/>
</dbReference>
<dbReference type="Pfam" id="PF00248">
    <property type="entry name" value="Aldo_ket_red"/>
    <property type="match status" value="1"/>
</dbReference>
<dbReference type="SUPFAM" id="SSF51430">
    <property type="entry name" value="NAD(P)-linked oxidoreductase"/>
    <property type="match status" value="1"/>
</dbReference>
<accession>A0A9P5Z0P7</accession>
<dbReference type="PANTHER" id="PTHR43827">
    <property type="entry name" value="2,5-DIKETO-D-GLUCONIC ACID REDUCTASE"/>
    <property type="match status" value="1"/>
</dbReference>
<name>A0A9P5Z0P7_9AGAR</name>
<proteinExistence type="inferred from homology"/>
<evidence type="ECO:0000256" key="4">
    <source>
        <dbReference type="PIRSR" id="PIRSR000097-1"/>
    </source>
</evidence>